<keyword evidence="2" id="KW-1185">Reference proteome</keyword>
<dbReference type="Proteomes" id="UP000887013">
    <property type="component" value="Unassembled WGS sequence"/>
</dbReference>
<comment type="caution">
    <text evidence="1">The sequence shown here is derived from an EMBL/GenBank/DDBJ whole genome shotgun (WGS) entry which is preliminary data.</text>
</comment>
<sequence length="77" mass="8909">MGAKTAILREVRHCVIYARFRSEFSRQIMADFPAAKEKPGRTFLKDWRDFAGPFLITSRCGRGVSLSLRFPRFLRAT</sequence>
<protein>
    <submittedName>
        <fullName evidence="1">Uncharacterized protein</fullName>
    </submittedName>
</protein>
<accession>A0A8X6TSS2</accession>
<evidence type="ECO:0000313" key="1">
    <source>
        <dbReference type="EMBL" id="GFT43552.1"/>
    </source>
</evidence>
<gene>
    <name evidence="1" type="ORF">NPIL_567241</name>
</gene>
<proteinExistence type="predicted"/>
<organism evidence="1 2">
    <name type="scientific">Nephila pilipes</name>
    <name type="common">Giant wood spider</name>
    <name type="synonym">Nephila maculata</name>
    <dbReference type="NCBI Taxonomy" id="299642"/>
    <lineage>
        <taxon>Eukaryota</taxon>
        <taxon>Metazoa</taxon>
        <taxon>Ecdysozoa</taxon>
        <taxon>Arthropoda</taxon>
        <taxon>Chelicerata</taxon>
        <taxon>Arachnida</taxon>
        <taxon>Araneae</taxon>
        <taxon>Araneomorphae</taxon>
        <taxon>Entelegynae</taxon>
        <taxon>Araneoidea</taxon>
        <taxon>Nephilidae</taxon>
        <taxon>Nephila</taxon>
    </lineage>
</organism>
<name>A0A8X6TSS2_NEPPI</name>
<dbReference type="AlphaFoldDB" id="A0A8X6TSS2"/>
<reference evidence="1" key="1">
    <citation type="submission" date="2020-08" db="EMBL/GenBank/DDBJ databases">
        <title>Multicomponent nature underlies the extraordinary mechanical properties of spider dragline silk.</title>
        <authorList>
            <person name="Kono N."/>
            <person name="Nakamura H."/>
            <person name="Mori M."/>
            <person name="Yoshida Y."/>
            <person name="Ohtoshi R."/>
            <person name="Malay A.D."/>
            <person name="Moran D.A.P."/>
            <person name="Tomita M."/>
            <person name="Numata K."/>
            <person name="Arakawa K."/>
        </authorList>
    </citation>
    <scope>NUCLEOTIDE SEQUENCE</scope>
</reference>
<dbReference type="EMBL" id="BMAW01015411">
    <property type="protein sequence ID" value="GFT43552.1"/>
    <property type="molecule type" value="Genomic_DNA"/>
</dbReference>
<evidence type="ECO:0000313" key="2">
    <source>
        <dbReference type="Proteomes" id="UP000887013"/>
    </source>
</evidence>